<organism evidence="2 3">
    <name type="scientific">Sporosarcina luteola</name>
    <dbReference type="NCBI Taxonomy" id="582850"/>
    <lineage>
        <taxon>Bacteria</taxon>
        <taxon>Bacillati</taxon>
        <taxon>Bacillota</taxon>
        <taxon>Bacilli</taxon>
        <taxon>Bacillales</taxon>
        <taxon>Caryophanaceae</taxon>
        <taxon>Sporosarcina</taxon>
    </lineage>
</organism>
<dbReference type="Pfam" id="PF13519">
    <property type="entry name" value="VWA_2"/>
    <property type="match status" value="1"/>
</dbReference>
<dbReference type="GO" id="GO:0005829">
    <property type="term" value="C:cytosol"/>
    <property type="evidence" value="ECO:0007669"/>
    <property type="project" value="TreeGrafter"/>
</dbReference>
<feature type="domain" description="VWFA" evidence="1">
    <location>
        <begin position="311"/>
        <end position="470"/>
    </location>
</feature>
<sequence>MRMFKITDENFSVLNTDTFDKRRFQEILEMSSSLQLLIEKAALPTFEPLLGDIWASLYKMKPVITATEVDGLLSVNKLLMEVIMGDEQFAYYRNFTRLNDLASAIGTIMLGEKANEWIARQSEEDGVLREQARKIQLLRRQLQNQQHQEADRQSLEDAMNEFKVTLQEIFQSNREGFLETMGQARQEATQLKDGLNSLIGGISAGNAEAELQKVPLRDKIVLAEKMASTKMMKEIADWAGRFKRIARKRQKSKQSHSASRRGVTIGNDIENLLSVEYSFYTHPLMKIDFLRRFAERQTMQFEQKGPEILNKGPIVLCLDQSDSMSGLDTPAKGFALALMSIARKQKRDFCLILFSSRSQTFTYGKGKIRASEIVRLAGTYLRGGTNFELALNEALHVIDDSRFKRADIVFITDGEDRVNDSFLESFEKKKQLKDFNVLTLVIGTNMHTVERFSDRVIEIKDFDDEGSYTAYEV</sequence>
<name>A0A511Z536_9BACL</name>
<dbReference type="SMART" id="SM00327">
    <property type="entry name" value="VWA"/>
    <property type="match status" value="1"/>
</dbReference>
<evidence type="ECO:0000313" key="3">
    <source>
        <dbReference type="Proteomes" id="UP000321901"/>
    </source>
</evidence>
<protein>
    <recommendedName>
        <fullName evidence="1">VWFA domain-containing protein</fullName>
    </recommendedName>
</protein>
<comment type="caution">
    <text evidence="2">The sequence shown here is derived from an EMBL/GenBank/DDBJ whole genome shotgun (WGS) entry which is preliminary data.</text>
</comment>
<keyword evidence="3" id="KW-1185">Reference proteome</keyword>
<gene>
    <name evidence="2" type="ORF">SLU01_08800</name>
</gene>
<reference evidence="2 3" key="1">
    <citation type="submission" date="2019-07" db="EMBL/GenBank/DDBJ databases">
        <title>Whole genome shotgun sequence of Sporosarcina luteola NBRC 105378.</title>
        <authorList>
            <person name="Hosoyama A."/>
            <person name="Uohara A."/>
            <person name="Ohji S."/>
            <person name="Ichikawa N."/>
        </authorList>
    </citation>
    <scope>NUCLEOTIDE SEQUENCE [LARGE SCALE GENOMIC DNA]</scope>
    <source>
        <strain evidence="2 3">NBRC 105378</strain>
    </source>
</reference>
<proteinExistence type="predicted"/>
<dbReference type="EMBL" id="BJYL01000011">
    <property type="protein sequence ID" value="GEN82568.1"/>
    <property type="molecule type" value="Genomic_DNA"/>
</dbReference>
<dbReference type="Gene3D" id="3.40.50.410">
    <property type="entry name" value="von Willebrand factor, type A domain"/>
    <property type="match status" value="1"/>
</dbReference>
<dbReference type="InterPro" id="IPR002035">
    <property type="entry name" value="VWF_A"/>
</dbReference>
<dbReference type="SUPFAM" id="SSF53300">
    <property type="entry name" value="vWA-like"/>
    <property type="match status" value="1"/>
</dbReference>
<accession>A0A511Z536</accession>
<evidence type="ECO:0000259" key="1">
    <source>
        <dbReference type="SMART" id="SM00327"/>
    </source>
</evidence>
<dbReference type="PANTHER" id="PTHR36846">
    <property type="entry name" value="PROTEIN VIAA"/>
    <property type="match status" value="1"/>
</dbReference>
<dbReference type="InterPro" id="IPR036465">
    <property type="entry name" value="vWFA_dom_sf"/>
</dbReference>
<dbReference type="Proteomes" id="UP000321901">
    <property type="component" value="Unassembled WGS sequence"/>
</dbReference>
<evidence type="ECO:0000313" key="2">
    <source>
        <dbReference type="EMBL" id="GEN82568.1"/>
    </source>
</evidence>
<dbReference type="PANTHER" id="PTHR36846:SF1">
    <property type="entry name" value="PROTEIN VIAA"/>
    <property type="match status" value="1"/>
</dbReference>
<dbReference type="AlphaFoldDB" id="A0A511Z536"/>